<dbReference type="RefSeq" id="XP_030831862.1">
    <property type="nucleotide sequence ID" value="XM_030976002.1"/>
</dbReference>
<dbReference type="SUPFAM" id="SSF53383">
    <property type="entry name" value="PLP-dependent transferases"/>
    <property type="match status" value="1"/>
</dbReference>
<dbReference type="EnsemblMetazoa" id="XM_030976002">
    <property type="protein sequence ID" value="XP_030831862"/>
    <property type="gene ID" value="LOC575117"/>
</dbReference>
<dbReference type="GO" id="GO:0030170">
    <property type="term" value="F:pyridoxal phosphate binding"/>
    <property type="evidence" value="ECO:0000318"/>
    <property type="project" value="GO_Central"/>
</dbReference>
<reference evidence="5" key="2">
    <citation type="submission" date="2021-01" db="UniProtKB">
        <authorList>
            <consortium name="EnsemblMetazoa"/>
        </authorList>
    </citation>
    <scope>IDENTIFICATION</scope>
</reference>
<dbReference type="Gene3D" id="3.40.640.10">
    <property type="entry name" value="Type I PLP-dependent aspartate aminotransferase-like (Major domain)"/>
    <property type="match status" value="1"/>
</dbReference>
<protein>
    <recommendedName>
        <fullName evidence="7">Gamma-cystathionase</fullName>
    </recommendedName>
</protein>
<dbReference type="CDD" id="cd00614">
    <property type="entry name" value="CGS_like"/>
    <property type="match status" value="1"/>
</dbReference>
<evidence type="ECO:0000256" key="2">
    <source>
        <dbReference type="ARBA" id="ARBA00022898"/>
    </source>
</evidence>
<feature type="modified residue" description="N6-(pyridoxal phosphate)lysine" evidence="3">
    <location>
        <position position="243"/>
    </location>
</feature>
<dbReference type="Proteomes" id="UP000007110">
    <property type="component" value="Unassembled WGS sequence"/>
</dbReference>
<evidence type="ECO:0008006" key="7">
    <source>
        <dbReference type="Google" id="ProtNLM"/>
    </source>
</evidence>
<dbReference type="GO" id="GO:0016846">
    <property type="term" value="F:carbon-sulfur lyase activity"/>
    <property type="evidence" value="ECO:0000318"/>
    <property type="project" value="GO_Central"/>
</dbReference>
<dbReference type="InterPro" id="IPR054542">
    <property type="entry name" value="Cys_met_metab_PP"/>
</dbReference>
<evidence type="ECO:0000256" key="3">
    <source>
        <dbReference type="PIRSR" id="PIRSR001434-2"/>
    </source>
</evidence>
<reference evidence="6" key="1">
    <citation type="submission" date="2015-02" db="EMBL/GenBank/DDBJ databases">
        <title>Genome sequencing for Strongylocentrotus purpuratus.</title>
        <authorList>
            <person name="Murali S."/>
            <person name="Liu Y."/>
            <person name="Vee V."/>
            <person name="English A."/>
            <person name="Wang M."/>
            <person name="Skinner E."/>
            <person name="Han Y."/>
            <person name="Muzny D.M."/>
            <person name="Worley K.C."/>
            <person name="Gibbs R.A."/>
        </authorList>
    </citation>
    <scope>NUCLEOTIDE SEQUENCE</scope>
</reference>
<keyword evidence="6" id="KW-1185">Reference proteome</keyword>
<proteinExistence type="inferred from homology"/>
<dbReference type="Gene3D" id="3.90.1150.10">
    <property type="entry name" value="Aspartate Aminotransferase, domain 1"/>
    <property type="match status" value="1"/>
</dbReference>
<evidence type="ECO:0000256" key="1">
    <source>
        <dbReference type="ARBA" id="ARBA00001933"/>
    </source>
</evidence>
<accession>A0A7M7N673</accession>
<dbReference type="InterPro" id="IPR000277">
    <property type="entry name" value="Cys/Met-Metab_PyrdxlP-dep_enz"/>
</dbReference>
<dbReference type="Pfam" id="PF01053">
    <property type="entry name" value="Cys_Met_Meta_PP"/>
    <property type="match status" value="1"/>
</dbReference>
<dbReference type="FunFam" id="3.40.640.10:FF:000046">
    <property type="entry name" value="Cystathionine gamma-lyase"/>
    <property type="match status" value="1"/>
</dbReference>
<evidence type="ECO:0000256" key="4">
    <source>
        <dbReference type="RuleBase" id="RU362118"/>
    </source>
</evidence>
<dbReference type="InterPro" id="IPR015422">
    <property type="entry name" value="PyrdxlP-dep_Trfase_small"/>
</dbReference>
<dbReference type="PANTHER" id="PTHR11808:SF80">
    <property type="entry name" value="CYSTATHIONINE GAMMA-LYASE"/>
    <property type="match status" value="1"/>
</dbReference>
<comment type="cofactor">
    <cofactor evidence="1 4">
        <name>pyridoxal 5'-phosphate</name>
        <dbReference type="ChEBI" id="CHEBI:597326"/>
    </cofactor>
</comment>
<dbReference type="FunFam" id="3.90.1150.10:FF:000274">
    <property type="entry name" value="Predicted protein"/>
    <property type="match status" value="1"/>
</dbReference>
<keyword evidence="2 3" id="KW-0663">Pyridoxal phosphate</keyword>
<dbReference type="OrthoDB" id="3512640at2759"/>
<dbReference type="InParanoid" id="A0A7M7N673"/>
<dbReference type="PROSITE" id="PS00868">
    <property type="entry name" value="CYS_MET_METAB_PP"/>
    <property type="match status" value="1"/>
</dbReference>
<dbReference type="GO" id="GO:0019346">
    <property type="term" value="P:transsulfuration"/>
    <property type="evidence" value="ECO:0000318"/>
    <property type="project" value="GO_Central"/>
</dbReference>
<dbReference type="KEGG" id="spu:575117"/>
<evidence type="ECO:0000313" key="5">
    <source>
        <dbReference type="EnsemblMetazoa" id="XP_030831862"/>
    </source>
</evidence>
<dbReference type="UniPathway" id="UPA00136">
    <property type="reaction ID" value="UER00202"/>
</dbReference>
<dbReference type="AlphaFoldDB" id="A0A7M7N673"/>
<dbReference type="GO" id="GO:0005737">
    <property type="term" value="C:cytoplasm"/>
    <property type="evidence" value="ECO:0000318"/>
    <property type="project" value="GO_Central"/>
</dbReference>
<dbReference type="PIRSF" id="PIRSF001434">
    <property type="entry name" value="CGS"/>
    <property type="match status" value="1"/>
</dbReference>
<dbReference type="OMA" id="NAFQIIQ"/>
<name>A0A7M7N673_STRPU</name>
<dbReference type="GO" id="GO:0019344">
    <property type="term" value="P:cysteine biosynthetic process"/>
    <property type="evidence" value="ECO:0007669"/>
    <property type="project" value="UniProtKB-UniPathway"/>
</dbReference>
<dbReference type="InterPro" id="IPR015424">
    <property type="entry name" value="PyrdxlP-dep_Trfase"/>
</dbReference>
<organism evidence="5 6">
    <name type="scientific">Strongylocentrotus purpuratus</name>
    <name type="common">Purple sea urchin</name>
    <dbReference type="NCBI Taxonomy" id="7668"/>
    <lineage>
        <taxon>Eukaryota</taxon>
        <taxon>Metazoa</taxon>
        <taxon>Echinodermata</taxon>
        <taxon>Eleutherozoa</taxon>
        <taxon>Echinozoa</taxon>
        <taxon>Echinoidea</taxon>
        <taxon>Euechinoidea</taxon>
        <taxon>Echinacea</taxon>
        <taxon>Camarodonta</taxon>
        <taxon>Echinidea</taxon>
        <taxon>Strongylocentrotidae</taxon>
        <taxon>Strongylocentrotus</taxon>
    </lineage>
</organism>
<dbReference type="GeneID" id="575117"/>
<dbReference type="PANTHER" id="PTHR11808">
    <property type="entry name" value="TRANS-SULFURATION ENZYME FAMILY MEMBER"/>
    <property type="match status" value="1"/>
</dbReference>
<comment type="similarity">
    <text evidence="4">Belongs to the trans-sulfuration enzymes family.</text>
</comment>
<dbReference type="InterPro" id="IPR015421">
    <property type="entry name" value="PyrdxlP-dep_Trfase_major"/>
</dbReference>
<evidence type="ECO:0000313" key="6">
    <source>
        <dbReference type="Proteomes" id="UP000007110"/>
    </source>
</evidence>
<sequence length="430" mass="46846">MADKSTTPKPRVSTTFSVGLDGKLDMRRNFEDTRDYPEGVTKETLAVTAQTQLRGTDTNKPVVPSISIATTFEVKDLDDYMKYIRDGYVYGRCNNHSCDVVSHAVNKIEGGVGACVYPSGMSAISNNILAVVKTGDHIIAPDPVYSGVYAFLKHVIGNYGVEVTFVPSGDLDAYRKAIKPNTKVFYGETPTNPVMSLLDLKAFADLAKSVPGAISMCDSTFASPILQDTLGLGIDIVFQSCTKYMGGHSDLMGGSMCTSDPDLYFYLSEHQKLVGNIMSPHTASLLLRGIRTLPLRMEKHSSNALRVAQYLEAHPKISRVYYPGLPSHPDHEVAKKQMKQFSGMVAFDIKDGMEAAKTFVQSFKIILLAVSLGSTESLVEHPATMTHGPYLMTKEERLAGGITDGLVRISVGIENIDDIIKDLEQALAKA</sequence>